<organism evidence="2 3">
    <name type="scientific">Actinomadura gamaensis</name>
    <dbReference type="NCBI Taxonomy" id="1763541"/>
    <lineage>
        <taxon>Bacteria</taxon>
        <taxon>Bacillati</taxon>
        <taxon>Actinomycetota</taxon>
        <taxon>Actinomycetes</taxon>
        <taxon>Streptosporangiales</taxon>
        <taxon>Thermomonosporaceae</taxon>
        <taxon>Actinomadura</taxon>
    </lineage>
</organism>
<keyword evidence="1" id="KW-0812">Transmembrane</keyword>
<evidence type="ECO:0000313" key="2">
    <source>
        <dbReference type="EMBL" id="MFC4908908.1"/>
    </source>
</evidence>
<evidence type="ECO:0000256" key="1">
    <source>
        <dbReference type="SAM" id="Phobius"/>
    </source>
</evidence>
<sequence>MVQLTRAERPAPTPVAAFRPLLLDVAVPLAAIALAAVNAGGSAAEPMQKMLVEH</sequence>
<dbReference type="Proteomes" id="UP001595872">
    <property type="component" value="Unassembled WGS sequence"/>
</dbReference>
<keyword evidence="1" id="KW-0472">Membrane</keyword>
<keyword evidence="3" id="KW-1185">Reference proteome</keyword>
<comment type="caution">
    <text evidence="2">The sequence shown here is derived from an EMBL/GenBank/DDBJ whole genome shotgun (WGS) entry which is preliminary data.</text>
</comment>
<proteinExistence type="predicted"/>
<dbReference type="EMBL" id="JBHSIT010000004">
    <property type="protein sequence ID" value="MFC4908908.1"/>
    <property type="molecule type" value="Genomic_DNA"/>
</dbReference>
<feature type="transmembrane region" description="Helical" evidence="1">
    <location>
        <begin position="21"/>
        <end position="41"/>
    </location>
</feature>
<dbReference type="RefSeq" id="WP_378255968.1">
    <property type="nucleotide sequence ID" value="NZ_JBHSIT010000004.1"/>
</dbReference>
<evidence type="ECO:0000313" key="3">
    <source>
        <dbReference type="Proteomes" id="UP001595872"/>
    </source>
</evidence>
<gene>
    <name evidence="2" type="ORF">ACFPCY_16410</name>
</gene>
<name>A0ABV9TZF9_9ACTN</name>
<reference evidence="3" key="1">
    <citation type="journal article" date="2019" name="Int. J. Syst. Evol. Microbiol.">
        <title>The Global Catalogue of Microorganisms (GCM) 10K type strain sequencing project: providing services to taxonomists for standard genome sequencing and annotation.</title>
        <authorList>
            <consortium name="The Broad Institute Genomics Platform"/>
            <consortium name="The Broad Institute Genome Sequencing Center for Infectious Disease"/>
            <person name="Wu L."/>
            <person name="Ma J."/>
        </authorList>
    </citation>
    <scope>NUCLEOTIDE SEQUENCE [LARGE SCALE GENOMIC DNA]</scope>
    <source>
        <strain evidence="3">KLKA75</strain>
    </source>
</reference>
<accession>A0ABV9TZF9</accession>
<protein>
    <submittedName>
        <fullName evidence="2">Uncharacterized protein</fullName>
    </submittedName>
</protein>
<keyword evidence="1" id="KW-1133">Transmembrane helix</keyword>